<dbReference type="EMBL" id="BX284605">
    <property type="protein sequence ID" value="CAA16274.5"/>
    <property type="molecule type" value="Genomic_DNA"/>
</dbReference>
<dbReference type="InterPro" id="IPR027065">
    <property type="entry name" value="Lon_Prtase"/>
</dbReference>
<name>Q9XXS5_CAEEL</name>
<dbReference type="WormBase" id="F19B2.7">
    <property type="protein sequence ID" value="CE52370"/>
    <property type="gene ID" value="WBGene00008946"/>
</dbReference>
<reference evidence="3 4" key="1">
    <citation type="journal article" date="1998" name="Science">
        <title>Genome sequence of the nematode C. elegans: a platform for investigating biology.</title>
        <authorList>
            <consortium name="The C. elegans sequencing consortium"/>
            <person name="Sulson J.E."/>
            <person name="Waterston R."/>
        </authorList>
    </citation>
    <scope>NUCLEOTIDE SEQUENCE [LARGE SCALE GENOMIC DNA]</scope>
    <source>
        <strain evidence="3 4">Bristol N2</strain>
    </source>
</reference>
<evidence type="ECO:0000259" key="2">
    <source>
        <dbReference type="Pfam" id="PF05362"/>
    </source>
</evidence>
<dbReference type="GO" id="GO:0005524">
    <property type="term" value="F:ATP binding"/>
    <property type="evidence" value="ECO:0007669"/>
    <property type="project" value="InterPro"/>
</dbReference>
<dbReference type="GO" id="GO:0004252">
    <property type="term" value="F:serine-type endopeptidase activity"/>
    <property type="evidence" value="ECO:0007669"/>
    <property type="project" value="InterPro"/>
</dbReference>
<dbReference type="SUPFAM" id="SSF54211">
    <property type="entry name" value="Ribosomal protein S5 domain 2-like"/>
    <property type="match status" value="1"/>
</dbReference>
<dbReference type="AlphaFoldDB" id="Q9XXS5"/>
<dbReference type="InParanoid" id="Q9XXS5"/>
<dbReference type="HOGENOM" id="CLU_987777_0_0_1"/>
<keyword evidence="4" id="KW-1185">Reference proteome</keyword>
<feature type="domain" description="Lon proteolytic" evidence="2">
    <location>
        <begin position="122"/>
        <end position="243"/>
    </location>
</feature>
<evidence type="ECO:0000256" key="1">
    <source>
        <dbReference type="SAM" id="MobiDB-lite"/>
    </source>
</evidence>
<dbReference type="InterPro" id="IPR020568">
    <property type="entry name" value="Ribosomal_Su5_D2-typ_SF"/>
</dbReference>
<feature type="compositionally biased region" description="Polar residues" evidence="1">
    <location>
        <begin position="41"/>
        <end position="61"/>
    </location>
</feature>
<accession>Q9XXS5</accession>
<dbReference type="InterPro" id="IPR014721">
    <property type="entry name" value="Ribsml_uS5_D2-typ_fold_subgr"/>
</dbReference>
<evidence type="ECO:0000313" key="5">
    <source>
        <dbReference type="WormBase" id="F19B2.7"/>
    </source>
</evidence>
<dbReference type="AGR" id="WB:WBGene00008946"/>
<dbReference type="PANTHER" id="PTHR10046">
    <property type="entry name" value="ATP DEPENDENT LON PROTEASE FAMILY MEMBER"/>
    <property type="match status" value="1"/>
</dbReference>
<dbReference type="GO" id="GO:0030163">
    <property type="term" value="P:protein catabolic process"/>
    <property type="evidence" value="ECO:0007669"/>
    <property type="project" value="InterPro"/>
</dbReference>
<dbReference type="SMR" id="Q9XXS5"/>
<protein>
    <submittedName>
        <fullName evidence="3">Lon proteolytic domain-containing protein</fullName>
    </submittedName>
</protein>
<gene>
    <name evidence="3" type="ORF">CELE_F19B2.7</name>
    <name evidence="3 5" type="ORF">F19B2.7</name>
</gene>
<proteinExistence type="predicted"/>
<dbReference type="Gene3D" id="3.30.230.10">
    <property type="match status" value="1"/>
</dbReference>
<dbReference type="UCSC" id="F19B2.7">
    <property type="organism name" value="c. elegans"/>
</dbReference>
<feature type="region of interest" description="Disordered" evidence="1">
    <location>
        <begin position="27"/>
        <end position="61"/>
    </location>
</feature>
<evidence type="ECO:0000313" key="3">
    <source>
        <dbReference type="EMBL" id="CAA16274.5"/>
    </source>
</evidence>
<evidence type="ECO:0000313" key="4">
    <source>
        <dbReference type="Proteomes" id="UP000001940"/>
    </source>
</evidence>
<feature type="compositionally biased region" description="Low complexity" evidence="1">
    <location>
        <begin position="27"/>
        <end position="38"/>
    </location>
</feature>
<organism evidence="3 4">
    <name type="scientific">Caenorhabditis elegans</name>
    <dbReference type="NCBI Taxonomy" id="6239"/>
    <lineage>
        <taxon>Eukaryota</taxon>
        <taxon>Metazoa</taxon>
        <taxon>Ecdysozoa</taxon>
        <taxon>Nematoda</taxon>
        <taxon>Chromadorea</taxon>
        <taxon>Rhabditida</taxon>
        <taxon>Rhabditina</taxon>
        <taxon>Rhabditomorpha</taxon>
        <taxon>Rhabditoidea</taxon>
        <taxon>Rhabditidae</taxon>
        <taxon>Peloderinae</taxon>
        <taxon>Caenorhabditis</taxon>
    </lineage>
</organism>
<dbReference type="GO" id="GO:0004176">
    <property type="term" value="F:ATP-dependent peptidase activity"/>
    <property type="evidence" value="ECO:0007669"/>
    <property type="project" value="InterPro"/>
</dbReference>
<dbReference type="GO" id="GO:0006508">
    <property type="term" value="P:proteolysis"/>
    <property type="evidence" value="ECO:0007669"/>
    <property type="project" value="InterPro"/>
</dbReference>
<sequence length="259" mass="28716">MIFNVTKRCYFNLSNLQEVVSLESRSDCSTSSDSTVASHIQARQRQQEHPNVSDAQNLSDVSRSNSSTLNIASCYGLSEKTIDQEMKIAYPMRITCSWVNYKELKFEFAGKRNDDKESVAITAFEAVMKHMSLKEKKVDRMILLQFETLVRMRGNSGGVAAAIAIEAAILGIRIPNSIAVTGAINEEGEVLPVSDIVDMVTHCFDENIESVIVPLSNDSEIPEQLKLRVEVHPVKDLSEAMKIIRDCAQKTGATANNKT</sequence>
<dbReference type="PRINTS" id="PR00830">
    <property type="entry name" value="ENDOLAPTASE"/>
</dbReference>
<dbReference type="Pfam" id="PF05362">
    <property type="entry name" value="Lon_C"/>
    <property type="match status" value="1"/>
</dbReference>
<dbReference type="PaxDb" id="6239-F19B2.7"/>
<dbReference type="Proteomes" id="UP000001940">
    <property type="component" value="Chromosome V"/>
</dbReference>
<dbReference type="InterPro" id="IPR008269">
    <property type="entry name" value="Lon_proteolytic"/>
</dbReference>